<comment type="caution">
    <text evidence="3">The sequence shown here is derived from an EMBL/GenBank/DDBJ whole genome shotgun (WGS) entry which is preliminary data.</text>
</comment>
<evidence type="ECO:0000256" key="1">
    <source>
        <dbReference type="SAM" id="MobiDB-lite"/>
    </source>
</evidence>
<feature type="signal peptide" evidence="2">
    <location>
        <begin position="1"/>
        <end position="16"/>
    </location>
</feature>
<sequence length="616" mass="67870">MKFLLGLAALASVVVADIKFNVVGYKSADTNTFGVSIGGVIHKLIADEHTSPVWTGVVPGTAGNVQYSYVELNAAGTPVKTEPFVRKLINESHITTQNEFFERQTTTWELPKLPYTYLATYPSKTKAFKQKQIATIHITGPATEIAEMNTAPKADKDYRVTFRFINADTIYTQPNITLQTAGKSSKEHSKQSFKFKFDTDYNQTFFSRPNIKLRSMVQDPAMIREKLYIDVLNSVGVPTQQGAWVRLFINNRPYGLYLMVDDIKKSFLKQTVHAGDPLIERGSLIQMNAPSATEQADLVYKGLTTANYCVFCYTSQNLGLSPLNDPLKELITFMKDLQDFNPATNADPIAYWNDSRLDLDGFLRSMALEYLMGAFDMYWYSGSNYFMYRNPAMGPVGAGGKWQWLPTDMDGTFGSGYPTSTIPSYKTYTNFAVRGSHPLVQKLILQSPQIQAKFEEILKEIVSTVFKPEAMNPRAEAYHRMLSADAQWDLSLTRPSTGINNNFTFADFTNNLNQITKNMQSGVLPWIANMSKLVSTELKFTIPAGVVDRVPPPPRKGDQGNPEDEEDDTPGGADGGNGGNGGSGGNGNSASGHLAVTGAALVQVVLATSLALGLLL</sequence>
<reference evidence="3" key="1">
    <citation type="journal article" date="2020" name="Fungal Divers.">
        <title>Resolving the Mortierellaceae phylogeny through synthesis of multi-gene phylogenetics and phylogenomics.</title>
        <authorList>
            <person name="Vandepol N."/>
            <person name="Liber J."/>
            <person name="Desiro A."/>
            <person name="Na H."/>
            <person name="Kennedy M."/>
            <person name="Barry K."/>
            <person name="Grigoriev I.V."/>
            <person name="Miller A.N."/>
            <person name="O'Donnell K."/>
            <person name="Stajich J.E."/>
            <person name="Bonito G."/>
        </authorList>
    </citation>
    <scope>NUCLEOTIDE SEQUENCE</scope>
    <source>
        <strain evidence="3">NRRL 28262</strain>
    </source>
</reference>
<dbReference type="Proteomes" id="UP001194580">
    <property type="component" value="Unassembled WGS sequence"/>
</dbReference>
<dbReference type="PANTHER" id="PTHR40050:SF1">
    <property type="entry name" value="INNER SPORE COAT PROTEIN H"/>
    <property type="match status" value="1"/>
</dbReference>
<evidence type="ECO:0000313" key="4">
    <source>
        <dbReference type="Proteomes" id="UP001194580"/>
    </source>
</evidence>
<protein>
    <recommendedName>
        <fullName evidence="5">Coth-domain-containing protein</fullName>
    </recommendedName>
</protein>
<feature type="region of interest" description="Disordered" evidence="1">
    <location>
        <begin position="545"/>
        <end position="588"/>
    </location>
</feature>
<organism evidence="3 4">
    <name type="scientific">Linnemannia exigua</name>
    <dbReference type="NCBI Taxonomy" id="604196"/>
    <lineage>
        <taxon>Eukaryota</taxon>
        <taxon>Fungi</taxon>
        <taxon>Fungi incertae sedis</taxon>
        <taxon>Mucoromycota</taxon>
        <taxon>Mortierellomycotina</taxon>
        <taxon>Mortierellomycetes</taxon>
        <taxon>Mortierellales</taxon>
        <taxon>Mortierellaceae</taxon>
        <taxon>Linnemannia</taxon>
    </lineage>
</organism>
<feature type="chain" id="PRO_5041909579" description="Coth-domain-containing protein" evidence="2">
    <location>
        <begin position="17"/>
        <end position="616"/>
    </location>
</feature>
<keyword evidence="4" id="KW-1185">Reference proteome</keyword>
<name>A0AAD4DFB8_9FUNG</name>
<feature type="compositionally biased region" description="Gly residues" evidence="1">
    <location>
        <begin position="572"/>
        <end position="587"/>
    </location>
</feature>
<accession>A0AAD4DFB8</accession>
<evidence type="ECO:0000256" key="2">
    <source>
        <dbReference type="SAM" id="SignalP"/>
    </source>
</evidence>
<gene>
    <name evidence="3" type="ORF">BGZ95_009234</name>
</gene>
<keyword evidence="2" id="KW-0732">Signal</keyword>
<dbReference type="PANTHER" id="PTHR40050">
    <property type="entry name" value="INNER SPORE COAT PROTEIN H"/>
    <property type="match status" value="1"/>
</dbReference>
<dbReference type="Pfam" id="PF08757">
    <property type="entry name" value="CotH"/>
    <property type="match status" value="1"/>
</dbReference>
<dbReference type="EMBL" id="JAAAIL010000530">
    <property type="protein sequence ID" value="KAG0275050.1"/>
    <property type="molecule type" value="Genomic_DNA"/>
</dbReference>
<evidence type="ECO:0008006" key="5">
    <source>
        <dbReference type="Google" id="ProtNLM"/>
    </source>
</evidence>
<dbReference type="AlphaFoldDB" id="A0AAD4DFB8"/>
<dbReference type="InterPro" id="IPR014867">
    <property type="entry name" value="Spore_coat_CotH_CotH2/3/7"/>
</dbReference>
<proteinExistence type="predicted"/>
<evidence type="ECO:0000313" key="3">
    <source>
        <dbReference type="EMBL" id="KAG0275050.1"/>
    </source>
</evidence>